<dbReference type="PANTHER" id="PTHR45663">
    <property type="entry name" value="GEO12009P1"/>
    <property type="match status" value="1"/>
</dbReference>
<feature type="transmembrane region" description="Helical" evidence="5">
    <location>
        <begin position="30"/>
        <end position="53"/>
    </location>
</feature>
<feature type="domain" description="Thioredoxin" evidence="6">
    <location>
        <begin position="51"/>
        <end position="170"/>
    </location>
</feature>
<reference evidence="7 8" key="1">
    <citation type="submission" date="2019-01" db="EMBL/GenBank/DDBJ databases">
        <title>Litorilituus lipolytica sp. nov., isolated from intertidal sand of the Yellow Sea in China.</title>
        <authorList>
            <person name="Liu A."/>
        </authorList>
    </citation>
    <scope>NUCLEOTIDE SEQUENCE [LARGE SCALE GENOMIC DNA]</scope>
    <source>
        <strain evidence="7 8">RZ04</strain>
    </source>
</reference>
<comment type="caution">
    <text evidence="7">The sequence shown here is derived from an EMBL/GenBank/DDBJ whole genome shotgun (WGS) entry which is preliminary data.</text>
</comment>
<keyword evidence="5" id="KW-1133">Transmembrane helix</keyword>
<dbReference type="Pfam" id="PF00085">
    <property type="entry name" value="Thioredoxin"/>
    <property type="match status" value="1"/>
</dbReference>
<keyword evidence="4" id="KW-0676">Redox-active center</keyword>
<dbReference type="InterPro" id="IPR036249">
    <property type="entry name" value="Thioredoxin-like_sf"/>
</dbReference>
<dbReference type="InterPro" id="IPR017937">
    <property type="entry name" value="Thioredoxin_CS"/>
</dbReference>
<dbReference type="GO" id="GO:0005737">
    <property type="term" value="C:cytoplasm"/>
    <property type="evidence" value="ECO:0007669"/>
    <property type="project" value="TreeGrafter"/>
</dbReference>
<dbReference type="Gene3D" id="3.40.30.10">
    <property type="entry name" value="Glutaredoxin"/>
    <property type="match status" value="1"/>
</dbReference>
<dbReference type="SUPFAM" id="SSF52833">
    <property type="entry name" value="Thioredoxin-like"/>
    <property type="match status" value="1"/>
</dbReference>
<keyword evidence="5" id="KW-0472">Membrane</keyword>
<name>A0A502KX60_9GAMM</name>
<keyword evidence="8" id="KW-1185">Reference proteome</keyword>
<dbReference type="OrthoDB" id="6226543at2"/>
<protein>
    <recommendedName>
        <fullName evidence="6">Thioredoxin domain-containing protein</fullName>
    </recommendedName>
</protein>
<dbReference type="RefSeq" id="WP_140602774.1">
    <property type="nucleotide sequence ID" value="NZ_SAWY01000016.1"/>
</dbReference>
<keyword evidence="1" id="KW-0813">Transport</keyword>
<evidence type="ECO:0000259" key="6">
    <source>
        <dbReference type="PROSITE" id="PS51352"/>
    </source>
</evidence>
<evidence type="ECO:0000313" key="7">
    <source>
        <dbReference type="EMBL" id="TPH16086.1"/>
    </source>
</evidence>
<evidence type="ECO:0000256" key="3">
    <source>
        <dbReference type="ARBA" id="ARBA00023157"/>
    </source>
</evidence>
<dbReference type="AlphaFoldDB" id="A0A502KX60"/>
<evidence type="ECO:0000313" key="8">
    <source>
        <dbReference type="Proteomes" id="UP000315303"/>
    </source>
</evidence>
<evidence type="ECO:0000256" key="1">
    <source>
        <dbReference type="ARBA" id="ARBA00022448"/>
    </source>
</evidence>
<sequence>MSIGNQITGQLNSIEDFIENSSVYLFPVKVLGWIVLLLALIITNFIAIAKWPLSAISRKFYKKELVLGDPIDITSENELQKVVSEQDTVLLDFWAEWCGPCLLMNNTITNIAQEYAGKVSVVKVDVSLNSTLSKLYAVKGLPTIIVFKNGDEVIRKSGSLTKNQLVELIK</sequence>
<keyword evidence="2" id="KW-0249">Electron transport</keyword>
<evidence type="ECO:0000256" key="2">
    <source>
        <dbReference type="ARBA" id="ARBA00022982"/>
    </source>
</evidence>
<dbReference type="InterPro" id="IPR013766">
    <property type="entry name" value="Thioredoxin_domain"/>
</dbReference>
<keyword evidence="3" id="KW-1015">Disulfide bond</keyword>
<dbReference type="PROSITE" id="PS51352">
    <property type="entry name" value="THIOREDOXIN_2"/>
    <property type="match status" value="1"/>
</dbReference>
<dbReference type="EMBL" id="SAWY01000016">
    <property type="protein sequence ID" value="TPH16086.1"/>
    <property type="molecule type" value="Genomic_DNA"/>
</dbReference>
<dbReference type="GO" id="GO:0015035">
    <property type="term" value="F:protein-disulfide reductase activity"/>
    <property type="evidence" value="ECO:0007669"/>
    <property type="project" value="TreeGrafter"/>
</dbReference>
<organism evidence="7 8">
    <name type="scientific">Litorilituus lipolyticus</name>
    <dbReference type="NCBI Taxonomy" id="2491017"/>
    <lineage>
        <taxon>Bacteria</taxon>
        <taxon>Pseudomonadati</taxon>
        <taxon>Pseudomonadota</taxon>
        <taxon>Gammaproteobacteria</taxon>
        <taxon>Alteromonadales</taxon>
        <taxon>Colwelliaceae</taxon>
        <taxon>Litorilituus</taxon>
    </lineage>
</organism>
<dbReference type="PROSITE" id="PS00194">
    <property type="entry name" value="THIOREDOXIN_1"/>
    <property type="match status" value="1"/>
</dbReference>
<keyword evidence="5" id="KW-0812">Transmembrane</keyword>
<evidence type="ECO:0000256" key="4">
    <source>
        <dbReference type="ARBA" id="ARBA00023284"/>
    </source>
</evidence>
<dbReference type="PANTHER" id="PTHR45663:SF11">
    <property type="entry name" value="GEO12009P1"/>
    <property type="match status" value="1"/>
</dbReference>
<accession>A0A502KX60</accession>
<gene>
    <name evidence="7" type="ORF">EPA86_07275</name>
</gene>
<evidence type="ECO:0000256" key="5">
    <source>
        <dbReference type="SAM" id="Phobius"/>
    </source>
</evidence>
<dbReference type="PRINTS" id="PR00421">
    <property type="entry name" value="THIOREDOXIN"/>
</dbReference>
<proteinExistence type="predicted"/>
<dbReference type="Proteomes" id="UP000315303">
    <property type="component" value="Unassembled WGS sequence"/>
</dbReference>
<dbReference type="CDD" id="cd02947">
    <property type="entry name" value="TRX_family"/>
    <property type="match status" value="1"/>
</dbReference>